<feature type="domain" description="3-dehydroquinate synthase N-terminal" evidence="3">
    <location>
        <begin position="1"/>
        <end position="143"/>
    </location>
</feature>
<evidence type="ECO:0000259" key="4">
    <source>
        <dbReference type="Pfam" id="PF26558"/>
    </source>
</evidence>
<dbReference type="GO" id="GO:0003856">
    <property type="term" value="F:3-dehydroquinate synthase activity"/>
    <property type="evidence" value="ECO:0007669"/>
    <property type="project" value="InterPro"/>
</dbReference>
<evidence type="ECO:0000313" key="6">
    <source>
        <dbReference type="Proteomes" id="UP000229227"/>
    </source>
</evidence>
<evidence type="ECO:0000256" key="1">
    <source>
        <dbReference type="ARBA" id="ARBA00022605"/>
    </source>
</evidence>
<dbReference type="Pfam" id="PF01959">
    <property type="entry name" value="DHQS"/>
    <property type="match status" value="1"/>
</dbReference>
<protein>
    <submittedName>
        <fullName evidence="5">3-dehydroquinate synthase II</fullName>
    </submittedName>
</protein>
<dbReference type="InterPro" id="IPR056179">
    <property type="entry name" value="DHQS_C"/>
</dbReference>
<dbReference type="PANTHER" id="PTHR33563:SF1">
    <property type="entry name" value="3-DEHYDROQUINATE SYNTHASE"/>
    <property type="match status" value="1"/>
</dbReference>
<name>A0A2M6ZES5_9BACT</name>
<dbReference type="EMBL" id="PEWN01000117">
    <property type="protein sequence ID" value="PIU50903.1"/>
    <property type="molecule type" value="Genomic_DNA"/>
</dbReference>
<dbReference type="AlphaFoldDB" id="A0A2M6ZES5"/>
<accession>A0A2M6ZES5</accession>
<evidence type="ECO:0000256" key="2">
    <source>
        <dbReference type="ARBA" id="ARBA00023141"/>
    </source>
</evidence>
<gene>
    <name evidence="5" type="ORF">COS91_07255</name>
</gene>
<dbReference type="PANTHER" id="PTHR33563">
    <property type="match status" value="1"/>
</dbReference>
<dbReference type="InterPro" id="IPR030960">
    <property type="entry name" value="DHQS/DOIS_N"/>
</dbReference>
<keyword evidence="2" id="KW-0057">Aromatic amino acid biosynthesis</keyword>
<feature type="domain" description="3-dehydroquinate synthase C-terminal" evidence="4">
    <location>
        <begin position="156"/>
        <end position="320"/>
    </location>
</feature>
<keyword evidence="1" id="KW-0028">Amino-acid biosynthesis</keyword>
<dbReference type="GO" id="GO:0016491">
    <property type="term" value="F:oxidoreductase activity"/>
    <property type="evidence" value="ECO:0007669"/>
    <property type="project" value="InterPro"/>
</dbReference>
<evidence type="ECO:0000259" key="3">
    <source>
        <dbReference type="Pfam" id="PF01959"/>
    </source>
</evidence>
<evidence type="ECO:0000313" key="5">
    <source>
        <dbReference type="EMBL" id="PIU50903.1"/>
    </source>
</evidence>
<dbReference type="Pfam" id="PF26558">
    <property type="entry name" value="DHQS_2nd"/>
    <property type="match status" value="1"/>
</dbReference>
<sequence length="321" mass="35138">MKKFWVKIIPYNKNLVTTALESGADAVLIPSGCTKKVKELGLIATIAGDGDLKLGGDVIEIVINSKEDEERAAKLNRDKFLIIQTGNWKVIPLENLVAQRRGLIALVKNVQEAKLALGILEKGVDGILMDTRDVNEIKRTSRIIKEGMEKLILCRAKIINIRQVGMGDRVCIDTCTNMKIGQGMLIGNTSSGMFLVHSESVENPYVASRPFRVNAGGVHAFTRIPDGKTKYLSDLKSGDGILIVDHKDNTQVGIVGRIKVEKRPMILIEGVPAESGSIEKHPISLVMQNAETIRLTKPGGKPISIVKLKPGDEVLGYEEER</sequence>
<dbReference type="NCBIfam" id="NF002627">
    <property type="entry name" value="PRK02290.1-5"/>
    <property type="match status" value="1"/>
</dbReference>
<organism evidence="5 6">
    <name type="scientific">Candidatus Desantisbacteria bacterium CG07_land_8_20_14_0_80_39_15</name>
    <dbReference type="NCBI Taxonomy" id="1974549"/>
    <lineage>
        <taxon>Bacteria</taxon>
        <taxon>Candidatus Desantisiibacteriota</taxon>
    </lineage>
</organism>
<dbReference type="GO" id="GO:0008652">
    <property type="term" value="P:amino acid biosynthetic process"/>
    <property type="evidence" value="ECO:0007669"/>
    <property type="project" value="UniProtKB-KW"/>
</dbReference>
<comment type="caution">
    <text evidence="5">The sequence shown here is derived from an EMBL/GenBank/DDBJ whole genome shotgun (WGS) entry which is preliminary data.</text>
</comment>
<dbReference type="InterPro" id="IPR002812">
    <property type="entry name" value="DHQS"/>
</dbReference>
<dbReference type="Proteomes" id="UP000229227">
    <property type="component" value="Unassembled WGS sequence"/>
</dbReference>
<reference evidence="6" key="1">
    <citation type="submission" date="2017-09" db="EMBL/GenBank/DDBJ databases">
        <title>Depth-based differentiation of microbial function through sediment-hosted aquifers and enrichment of novel symbionts in the deep terrestrial subsurface.</title>
        <authorList>
            <person name="Probst A.J."/>
            <person name="Ladd B."/>
            <person name="Jarett J.K."/>
            <person name="Geller-Mcgrath D.E."/>
            <person name="Sieber C.M.K."/>
            <person name="Emerson J.B."/>
            <person name="Anantharaman K."/>
            <person name="Thomas B.C."/>
            <person name="Malmstrom R."/>
            <person name="Stieglmeier M."/>
            <person name="Klingl A."/>
            <person name="Woyke T."/>
            <person name="Ryan C.M."/>
            <person name="Banfield J.F."/>
        </authorList>
    </citation>
    <scope>NUCLEOTIDE SEQUENCE [LARGE SCALE GENOMIC DNA]</scope>
</reference>
<dbReference type="GO" id="GO:0009073">
    <property type="term" value="P:aromatic amino acid family biosynthetic process"/>
    <property type="evidence" value="ECO:0007669"/>
    <property type="project" value="UniProtKB-KW"/>
</dbReference>
<proteinExistence type="predicted"/>